<dbReference type="Gene3D" id="1.10.238.10">
    <property type="entry name" value="EF-hand"/>
    <property type="match status" value="2"/>
</dbReference>
<name>A0A9P8YJ81_9PEZI</name>
<feature type="compositionally biased region" description="Low complexity" evidence="16">
    <location>
        <begin position="112"/>
        <end position="141"/>
    </location>
</feature>
<feature type="compositionally biased region" description="Low complexity" evidence="16">
    <location>
        <begin position="1360"/>
        <end position="1371"/>
    </location>
</feature>
<feature type="domain" description="EH" evidence="17">
    <location>
        <begin position="469"/>
        <end position="558"/>
    </location>
</feature>
<feature type="region of interest" description="Disordered" evidence="16">
    <location>
        <begin position="1157"/>
        <end position="1475"/>
    </location>
</feature>
<feature type="compositionally biased region" description="Polar residues" evidence="16">
    <location>
        <begin position="358"/>
        <end position="377"/>
    </location>
</feature>
<feature type="compositionally biased region" description="Basic and acidic residues" evidence="16">
    <location>
        <begin position="995"/>
        <end position="1027"/>
    </location>
</feature>
<comment type="subunit">
    <text evidence="5">Component of the PAN1 actin cytoskeleton-regulatory complex.</text>
</comment>
<keyword evidence="11" id="KW-0175">Coiled coil</keyword>
<feature type="domain" description="EF-hand" evidence="18">
    <location>
        <begin position="502"/>
        <end position="537"/>
    </location>
</feature>
<dbReference type="InterPro" id="IPR011992">
    <property type="entry name" value="EF-hand-dom_pair"/>
</dbReference>
<evidence type="ECO:0000256" key="13">
    <source>
        <dbReference type="ARBA" id="ARBA00023203"/>
    </source>
</evidence>
<feature type="compositionally biased region" description="Basic and acidic residues" evidence="16">
    <location>
        <begin position="1054"/>
        <end position="1070"/>
    </location>
</feature>
<evidence type="ECO:0000256" key="14">
    <source>
        <dbReference type="ARBA" id="ARBA00023212"/>
    </source>
</evidence>
<dbReference type="GO" id="GO:0003779">
    <property type="term" value="F:actin binding"/>
    <property type="evidence" value="ECO:0007669"/>
    <property type="project" value="UniProtKB-KW"/>
</dbReference>
<evidence type="ECO:0000313" key="19">
    <source>
        <dbReference type="EMBL" id="KAH7041018.1"/>
    </source>
</evidence>
<feature type="compositionally biased region" description="Basic and acidic residues" evidence="16">
    <location>
        <begin position="610"/>
        <end position="621"/>
    </location>
</feature>
<dbReference type="RefSeq" id="XP_046019073.1">
    <property type="nucleotide sequence ID" value="XM_046157931.1"/>
</dbReference>
<keyword evidence="7" id="KW-0963">Cytoplasm</keyword>
<comment type="subcellular location">
    <subcellularLocation>
        <location evidence="3">Cell membrane</location>
        <topology evidence="3">Peripheral membrane protein</topology>
        <orientation evidence="3">Cytoplasmic side</orientation>
    </subcellularLocation>
    <subcellularLocation>
        <location evidence="2">Cytoplasm</location>
        <location evidence="2">Cytoskeleton</location>
        <location evidence="2">Actin patch</location>
    </subcellularLocation>
    <subcellularLocation>
        <location evidence="1">Endosome membrane</location>
        <topology evidence="1">Peripheral membrane protein</topology>
        <orientation evidence="1">Cytoplasmic side</orientation>
    </subcellularLocation>
</comment>
<feature type="compositionally biased region" description="Basic and acidic residues" evidence="16">
    <location>
        <begin position="1131"/>
        <end position="1143"/>
    </location>
</feature>
<dbReference type="Proteomes" id="UP000756346">
    <property type="component" value="Unassembled WGS sequence"/>
</dbReference>
<feature type="compositionally biased region" description="Polar residues" evidence="16">
    <location>
        <begin position="303"/>
        <end position="341"/>
    </location>
</feature>
<dbReference type="GO" id="GO:0005886">
    <property type="term" value="C:plasma membrane"/>
    <property type="evidence" value="ECO:0007669"/>
    <property type="project" value="UniProtKB-SubCell"/>
</dbReference>
<evidence type="ECO:0000256" key="6">
    <source>
        <dbReference type="ARBA" id="ARBA00022475"/>
    </source>
</evidence>
<dbReference type="SMART" id="SM00027">
    <property type="entry name" value="EH"/>
    <property type="match status" value="2"/>
</dbReference>
<sequence>MYSNSNSYLGGGGNSLRPGQQQYGSSYSMGAGGQQHPGQQQSPFTPQQTGFGQAPLTQQYTGFPGQPGLQPQATGFPQQQPQGLQPQYTGFPGQQAPQQQSFQTGMPPVPQIPQQFQQQQQQQQQPPQNAFPSPTPQASAQAPPPSAAPLMAQPTGFSAMAASFKTGGGDSQPKGRRGQTSKVNKIPNIRLSFITAQDQSKFETLFKSAIGEKEVTMSGEKARDLLLRSRLDGEALSHIWTLSDTTRSGELHFPEFALAMYLCNLKLVGKTLPSNLPENIKNEVSSMVDIISFSVAENAADSGPSSSTPDFTRQSSAQPPTIQQPQPVSSAPNSQLLQAQMTGFPGQQTGFGGQQPGISQGLQANQTGFSAGLNNPQPTGYNGPRPPMPPMPTGYGGGGLTPGGIAPLNAQPTGRPGQWGLVNAPASGLPNIDALQARMMPGQHREQQNYTTAGLSGNAVIPWAITKDEKKRYDELFRAWDGLGKGYIGGDQAIEIMGQSGLDKNDLERIWTLSDNGNKGRLDLDEFAVAMHLIYRKLNGYPIPNTLPAELIPPSTRNFSASLDTMKNMLNQESDFRKSSGASLLPQKTGVSYLKSHSFRGGATAGPAAGRKDATVFKNNDDNIGYKSSARRRLGGTSSPRPESPSSVTSNDDLTLDQLRKKIKEKEVLLDAMDFRDETAAEEDDILDRRDRREAEELYRRIRRIQDDIDSHPNAALISGDSDAERRALKRQLQNLVDKIPQIASQVRKTEAAIAEARLELFRLRDAKANPNSASAIVGTGPGGSVTEADRLKARAKAMMQQRTAALTGKKVDIAGENDSGAKRLEEENLKIRTEKENNERMVRDVEDSVNEFSRGIEDSLKEGSSSASNEHERRRWEDALGVEDEVRDFIFELQRSSRAARVRNQDRGGGRASTAAPVRAEEPPARTDSPAVASQTATPTSTRSPAPGGSYSAYKTPEERAAFIKQQAEQRMAERLAALGIKAPTKSGETPAQRAEREQAERAAKLRQAEEEDARREAERQARIAEEQGVPPPAAKQETQKKAPPAPAPRKTARPDESSRQAEEERIAREQQAQHMATQQLEESAKQQEDELDHERDAASARLKALEEQVRQGKLKKQEEKQKKKAAMAEAKEKEAKLAAQRAEIEAARQRELELQRQLEALDDDSSSDDEGPEQITPQASTTNGGSQLGSQDLKRESSPPPAAAPTIVTSPPAADSESRNPYFRMMSQTSDASAPASGTSPATASGPGAPQQGDASTNPFHRMTKETKPAAPIIPQPTGPISRKRPDTDDEWGASDDDDEDDSDDDRPAPGAAHLASLLFGSMGPPRPLSAADNKSAAGSPAVTSPPFSPPPPPAASSPPAAESATGAPAAPPPPPPPMPSSSPAAPPPPPPPMPESGAPAAPPPPPPPAPGMAPGMAPPAPPPPPPGGAPAAPSSGGGRPSGFLGEIQAGRALKKTRTKDRSTASTAGRVLD</sequence>
<dbReference type="EMBL" id="JAGTJQ010000001">
    <property type="protein sequence ID" value="KAH7041018.1"/>
    <property type="molecule type" value="Genomic_DNA"/>
</dbReference>
<comment type="caution">
    <text evidence="19">The sequence shown here is derived from an EMBL/GenBank/DDBJ whole genome shotgun (WGS) entry which is preliminary data.</text>
</comment>
<dbReference type="CDD" id="cd00052">
    <property type="entry name" value="EH"/>
    <property type="match status" value="2"/>
</dbReference>
<evidence type="ECO:0000256" key="5">
    <source>
        <dbReference type="ARBA" id="ARBA00011159"/>
    </source>
</evidence>
<dbReference type="PROSITE" id="PS50031">
    <property type="entry name" value="EH"/>
    <property type="match status" value="2"/>
</dbReference>
<dbReference type="OrthoDB" id="2015333at2759"/>
<feature type="region of interest" description="Disordered" evidence="16">
    <location>
        <begin position="855"/>
        <end position="875"/>
    </location>
</feature>
<evidence type="ECO:0000256" key="7">
    <source>
        <dbReference type="ARBA" id="ARBA00022490"/>
    </source>
</evidence>
<keyword evidence="8" id="KW-0254">Endocytosis</keyword>
<feature type="region of interest" description="Disordered" evidence="16">
    <location>
        <begin position="299"/>
        <end position="389"/>
    </location>
</feature>
<dbReference type="PANTHER" id="PTHR11216:SF173">
    <property type="entry name" value="ACTIN CYTOSKELETON-REGULATORY COMPLEX PROTEIN PAN1"/>
    <property type="match status" value="1"/>
</dbReference>
<feature type="compositionally biased region" description="Basic and acidic residues" evidence="16">
    <location>
        <begin position="1084"/>
        <end position="1123"/>
    </location>
</feature>
<feature type="compositionally biased region" description="Low complexity" evidence="16">
    <location>
        <begin position="1234"/>
        <end position="1255"/>
    </location>
</feature>
<keyword evidence="12" id="KW-0472">Membrane</keyword>
<accession>A0A9P8YJ81</accession>
<feature type="region of interest" description="Disordered" evidence="16">
    <location>
        <begin position="900"/>
        <end position="1143"/>
    </location>
</feature>
<dbReference type="PROSITE" id="PS50222">
    <property type="entry name" value="EF_HAND_2"/>
    <property type="match status" value="1"/>
</dbReference>
<dbReference type="InterPro" id="IPR002048">
    <property type="entry name" value="EF_hand_dom"/>
</dbReference>
<feature type="region of interest" description="Disordered" evidence="16">
    <location>
        <begin position="1"/>
        <end position="183"/>
    </location>
</feature>
<keyword evidence="6" id="KW-1003">Cell membrane</keyword>
<feature type="compositionally biased region" description="Polar residues" evidence="16">
    <location>
        <begin position="17"/>
        <end position="28"/>
    </location>
</feature>
<feature type="region of interest" description="Disordered" evidence="16">
    <location>
        <begin position="602"/>
        <end position="653"/>
    </location>
</feature>
<evidence type="ECO:0008006" key="21">
    <source>
        <dbReference type="Google" id="ProtNLM"/>
    </source>
</evidence>
<evidence type="ECO:0000259" key="18">
    <source>
        <dbReference type="PROSITE" id="PS50222"/>
    </source>
</evidence>
<dbReference type="InterPro" id="IPR000261">
    <property type="entry name" value="EH_dom"/>
</dbReference>
<keyword evidence="10" id="KW-0967">Endosome</keyword>
<keyword evidence="9" id="KW-0677">Repeat</keyword>
<dbReference type="GO" id="GO:0005509">
    <property type="term" value="F:calcium ion binding"/>
    <property type="evidence" value="ECO:0007669"/>
    <property type="project" value="InterPro"/>
</dbReference>
<keyword evidence="20" id="KW-1185">Reference proteome</keyword>
<feature type="compositionally biased region" description="Acidic residues" evidence="16">
    <location>
        <begin position="1162"/>
        <end position="1174"/>
    </location>
</feature>
<proteinExistence type="inferred from homology"/>
<dbReference type="GO" id="GO:0030479">
    <property type="term" value="C:actin cortical patch"/>
    <property type="evidence" value="ECO:0007669"/>
    <property type="project" value="UniProtKB-SubCell"/>
</dbReference>
<evidence type="ECO:0000256" key="9">
    <source>
        <dbReference type="ARBA" id="ARBA00022737"/>
    </source>
</evidence>
<gene>
    <name evidence="19" type="ORF">B0I36DRAFT_358230</name>
</gene>
<feature type="domain" description="EH" evidence="17">
    <location>
        <begin position="198"/>
        <end position="287"/>
    </location>
</feature>
<keyword evidence="14" id="KW-0206">Cytoskeleton</keyword>
<reference evidence="19" key="1">
    <citation type="journal article" date="2021" name="Nat. Commun.">
        <title>Genetic determinants of endophytism in the Arabidopsis root mycobiome.</title>
        <authorList>
            <person name="Mesny F."/>
            <person name="Miyauchi S."/>
            <person name="Thiergart T."/>
            <person name="Pickel B."/>
            <person name="Atanasova L."/>
            <person name="Karlsson M."/>
            <person name="Huettel B."/>
            <person name="Barry K.W."/>
            <person name="Haridas S."/>
            <person name="Chen C."/>
            <person name="Bauer D."/>
            <person name="Andreopoulos W."/>
            <person name="Pangilinan J."/>
            <person name="LaButti K."/>
            <person name="Riley R."/>
            <person name="Lipzen A."/>
            <person name="Clum A."/>
            <person name="Drula E."/>
            <person name="Henrissat B."/>
            <person name="Kohler A."/>
            <person name="Grigoriev I.V."/>
            <person name="Martin F.M."/>
            <person name="Hacquard S."/>
        </authorList>
    </citation>
    <scope>NUCLEOTIDE SEQUENCE</scope>
    <source>
        <strain evidence="19">MPI-CAGE-CH-0230</strain>
    </source>
</reference>
<evidence type="ECO:0000313" key="20">
    <source>
        <dbReference type="Proteomes" id="UP000756346"/>
    </source>
</evidence>
<comment type="function">
    <text evidence="15">Component of the PAN1 actin cytoskeleton-regulatory complex required for the internalization of endosomes during actin-coupled endocytosis. The complex links the site of endocytosis to the cell membrane-associated actin cytoskeleton. Mediates uptake of external molecules and vacuolar degradation of plasma membrane proteins. Plays a role in the proper organization of the cell membrane-associated actin cytoskeleton and promotes its destabilization.</text>
</comment>
<protein>
    <recommendedName>
        <fullName evidence="21">Actin cytoskeleton-regulatory complex protein PAN1</fullName>
    </recommendedName>
</protein>
<keyword evidence="13" id="KW-0009">Actin-binding</keyword>
<feature type="compositionally biased region" description="Low complexity" evidence="16">
    <location>
        <begin position="934"/>
        <end position="948"/>
    </location>
</feature>
<evidence type="ECO:0000256" key="12">
    <source>
        <dbReference type="ARBA" id="ARBA00023136"/>
    </source>
</evidence>
<dbReference type="FunFam" id="1.10.238.10:FF:000349">
    <property type="entry name" value="Actin cytoskeleton-regulatory complex protein PAN1"/>
    <property type="match status" value="1"/>
</dbReference>
<organism evidence="19 20">
    <name type="scientific">Microdochium trichocladiopsis</name>
    <dbReference type="NCBI Taxonomy" id="1682393"/>
    <lineage>
        <taxon>Eukaryota</taxon>
        <taxon>Fungi</taxon>
        <taxon>Dikarya</taxon>
        <taxon>Ascomycota</taxon>
        <taxon>Pezizomycotina</taxon>
        <taxon>Sordariomycetes</taxon>
        <taxon>Xylariomycetidae</taxon>
        <taxon>Xylariales</taxon>
        <taxon>Microdochiaceae</taxon>
        <taxon>Microdochium</taxon>
    </lineage>
</organism>
<dbReference type="GO" id="GO:0010008">
    <property type="term" value="C:endosome membrane"/>
    <property type="evidence" value="ECO:0007669"/>
    <property type="project" value="UniProtKB-SubCell"/>
</dbReference>
<evidence type="ECO:0000256" key="8">
    <source>
        <dbReference type="ARBA" id="ARBA00022583"/>
    </source>
</evidence>
<evidence type="ECO:0000256" key="11">
    <source>
        <dbReference type="ARBA" id="ARBA00023054"/>
    </source>
</evidence>
<dbReference type="GO" id="GO:0006897">
    <property type="term" value="P:endocytosis"/>
    <property type="evidence" value="ECO:0007669"/>
    <property type="project" value="UniProtKB-KW"/>
</dbReference>
<feature type="compositionally biased region" description="Acidic residues" evidence="16">
    <location>
        <begin position="1290"/>
        <end position="1307"/>
    </location>
</feature>
<evidence type="ECO:0000256" key="10">
    <source>
        <dbReference type="ARBA" id="ARBA00022753"/>
    </source>
</evidence>
<feature type="compositionally biased region" description="Pro residues" evidence="16">
    <location>
        <begin position="1372"/>
        <end position="1431"/>
    </location>
</feature>
<dbReference type="PANTHER" id="PTHR11216">
    <property type="entry name" value="EH DOMAIN"/>
    <property type="match status" value="1"/>
</dbReference>
<feature type="compositionally biased region" description="Low complexity" evidence="16">
    <location>
        <begin position="77"/>
        <end position="103"/>
    </location>
</feature>
<evidence type="ECO:0000256" key="1">
    <source>
        <dbReference type="ARBA" id="ARBA00004125"/>
    </source>
</evidence>
<dbReference type="SUPFAM" id="SSF47473">
    <property type="entry name" value="EF-hand"/>
    <property type="match status" value="2"/>
</dbReference>
<comment type="similarity">
    <text evidence="4">Belongs to the PAN1 family.</text>
</comment>
<dbReference type="GeneID" id="70187477"/>
<evidence type="ECO:0000256" key="3">
    <source>
        <dbReference type="ARBA" id="ARBA00004413"/>
    </source>
</evidence>
<dbReference type="Pfam" id="PF12763">
    <property type="entry name" value="EH"/>
    <property type="match status" value="2"/>
</dbReference>
<feature type="compositionally biased region" description="Polar residues" evidence="16">
    <location>
        <begin position="1177"/>
        <end position="1192"/>
    </location>
</feature>
<evidence type="ECO:0000256" key="2">
    <source>
        <dbReference type="ARBA" id="ARBA00004134"/>
    </source>
</evidence>
<evidence type="ECO:0000256" key="4">
    <source>
        <dbReference type="ARBA" id="ARBA00009351"/>
    </source>
</evidence>
<feature type="compositionally biased region" description="Polar residues" evidence="16">
    <location>
        <begin position="636"/>
        <end position="653"/>
    </location>
</feature>
<feature type="compositionally biased region" description="Polar residues" evidence="16">
    <location>
        <begin position="42"/>
        <end position="61"/>
    </location>
</feature>
<evidence type="ECO:0000259" key="17">
    <source>
        <dbReference type="PROSITE" id="PS50031"/>
    </source>
</evidence>
<evidence type="ECO:0000256" key="15">
    <source>
        <dbReference type="ARBA" id="ARBA00025194"/>
    </source>
</evidence>
<dbReference type="GO" id="GO:0016197">
    <property type="term" value="P:endosomal transport"/>
    <property type="evidence" value="ECO:0007669"/>
    <property type="project" value="TreeGrafter"/>
</dbReference>
<feature type="compositionally biased region" description="Pro residues" evidence="16">
    <location>
        <begin position="1349"/>
        <end position="1359"/>
    </location>
</feature>
<evidence type="ECO:0000256" key="16">
    <source>
        <dbReference type="SAM" id="MobiDB-lite"/>
    </source>
</evidence>